<dbReference type="GO" id="GO:0042823">
    <property type="term" value="P:pyridoxal phosphate biosynthetic process"/>
    <property type="evidence" value="ECO:0007669"/>
    <property type="project" value="UniProtKB-UniRule"/>
</dbReference>
<proteinExistence type="inferred from homology"/>
<dbReference type="PANTHER" id="PTHR30004:SF6">
    <property type="entry name" value="D-THREONATE 4-PHOSPHATE DEHYDROGENASE"/>
    <property type="match status" value="1"/>
</dbReference>
<comment type="subunit">
    <text evidence="7">Homodimer.</text>
</comment>
<dbReference type="SUPFAM" id="SSF53659">
    <property type="entry name" value="Isocitrate/Isopropylmalate dehydrogenase-like"/>
    <property type="match status" value="1"/>
</dbReference>
<sequence length="350" mass="37747">MPVPFVKKTDLSGKPIIGITMGDPLGIGPEILVKALCENELQALCIPVVIGDQDVLHTALSKFLIPLRIHKIHDPKQGNEDPGYLNLLAVSSLKLNMSMQPSMTSVIGKAMADYIHTGVDLALSGQIDALVTGPITKTGLKMAGSRFHGHTELIAHQTGTRKFAMMLAGKTLKVVLVTIHMPLASVPDSLTQENILDIIHLTCTDLKTRFNIKAPRLAVAGLNPHAGEAGLFGHEEQQIIAPAVKAAQNQGLDIQGPMPPDTVFNYAIKTGCDAVVCMYHDQGLIPFKLIHFKDGVNVTLGLPIIRTSVDHGTAYDIAWKGCADPTSLVEAVKMAVFQARHRTDRNLPHD</sequence>
<dbReference type="PANTHER" id="PTHR30004">
    <property type="entry name" value="4-HYDROXYTHREONINE-4-PHOSPHATE DEHYDROGENASE"/>
    <property type="match status" value="1"/>
</dbReference>
<feature type="binding site" evidence="7">
    <location>
        <position position="288"/>
    </location>
    <ligand>
        <name>substrate</name>
    </ligand>
</feature>
<comment type="similarity">
    <text evidence="7">Belongs to the PdxA family.</text>
</comment>
<feature type="binding site" evidence="7">
    <location>
        <position position="306"/>
    </location>
    <ligand>
        <name>substrate</name>
    </ligand>
</feature>
<evidence type="ECO:0000313" key="8">
    <source>
        <dbReference type="EMBL" id="EMS80791.1"/>
    </source>
</evidence>
<keyword evidence="4 7" id="KW-0560">Oxidoreductase</keyword>
<evidence type="ECO:0000256" key="4">
    <source>
        <dbReference type="ARBA" id="ARBA00023002"/>
    </source>
</evidence>
<comment type="function">
    <text evidence="7">Catalyzes the NAD(P)-dependent oxidation of 4-(phosphooxy)-L-threonine (HTP) into 2-amino-3-oxo-4-(phosphooxy)butyric acid which spontaneously decarboxylates to form 3-amino-2-oxopropyl phosphate (AHAP).</text>
</comment>
<evidence type="ECO:0000256" key="5">
    <source>
        <dbReference type="ARBA" id="ARBA00023027"/>
    </source>
</evidence>
<dbReference type="AlphaFoldDB" id="S0G7D5"/>
<name>S0G7D5_9BACT</name>
<organism evidence="8 9">
    <name type="scientific">Desulfotignum phosphitoxidans DSM 13687</name>
    <dbReference type="NCBI Taxonomy" id="1286635"/>
    <lineage>
        <taxon>Bacteria</taxon>
        <taxon>Pseudomonadati</taxon>
        <taxon>Thermodesulfobacteriota</taxon>
        <taxon>Desulfobacteria</taxon>
        <taxon>Desulfobacterales</taxon>
        <taxon>Desulfobacteraceae</taxon>
        <taxon>Desulfotignum</taxon>
    </lineage>
</organism>
<dbReference type="EC" id="1.1.1.262" evidence="7"/>
<dbReference type="OrthoDB" id="9801783at2"/>
<dbReference type="UniPathway" id="UPA00244">
    <property type="reaction ID" value="UER00312"/>
</dbReference>
<feature type="binding site" evidence="7">
    <location>
        <position position="225"/>
    </location>
    <ligand>
        <name>a divalent metal cation</name>
        <dbReference type="ChEBI" id="CHEBI:60240"/>
        <note>ligand shared between dimeric partners</note>
    </ligand>
</feature>
<dbReference type="Proteomes" id="UP000014216">
    <property type="component" value="Unassembled WGS sequence"/>
</dbReference>
<keyword evidence="5 7" id="KW-0520">NAD</keyword>
<evidence type="ECO:0000256" key="2">
    <source>
        <dbReference type="ARBA" id="ARBA00022723"/>
    </source>
</evidence>
<keyword evidence="6 7" id="KW-0664">Pyridoxine biosynthesis</keyword>
<feature type="binding site" evidence="7">
    <location>
        <position position="151"/>
    </location>
    <ligand>
        <name>substrate</name>
    </ligand>
</feature>
<keyword evidence="1 7" id="KW-0963">Cytoplasm</keyword>
<dbReference type="InterPro" id="IPR037510">
    <property type="entry name" value="PdxA"/>
</dbReference>
<comment type="caution">
    <text evidence="8">The sequence shown here is derived from an EMBL/GenBank/DDBJ whole genome shotgun (WGS) entry which is preliminary data.</text>
</comment>
<comment type="miscellaneous">
    <text evidence="7">The active site is located at the dimer interface.</text>
</comment>
<evidence type="ECO:0000256" key="7">
    <source>
        <dbReference type="HAMAP-Rule" id="MF_00536"/>
    </source>
</evidence>
<feature type="binding site" evidence="7">
    <location>
        <position position="150"/>
    </location>
    <ligand>
        <name>substrate</name>
    </ligand>
</feature>
<dbReference type="PATRIC" id="fig|1286635.3.peg.1469"/>
<evidence type="ECO:0000256" key="3">
    <source>
        <dbReference type="ARBA" id="ARBA00022857"/>
    </source>
</evidence>
<dbReference type="GO" id="GO:0005737">
    <property type="term" value="C:cytoplasm"/>
    <property type="evidence" value="ECO:0007669"/>
    <property type="project" value="UniProtKB-SubCell"/>
</dbReference>
<keyword evidence="3 7" id="KW-0521">NADP</keyword>
<comment type="cofactor">
    <cofactor evidence="7">
        <name>a divalent metal cation</name>
        <dbReference type="ChEBI" id="CHEBI:60240"/>
    </cofactor>
    <text evidence="7">Binds 1 divalent metal cation per subunit.</text>
</comment>
<dbReference type="NCBIfam" id="TIGR00557">
    <property type="entry name" value="pdxA"/>
    <property type="match status" value="1"/>
</dbReference>
<evidence type="ECO:0000256" key="6">
    <source>
        <dbReference type="ARBA" id="ARBA00023096"/>
    </source>
</evidence>
<evidence type="ECO:0000256" key="1">
    <source>
        <dbReference type="ARBA" id="ARBA00022490"/>
    </source>
</evidence>
<dbReference type="Pfam" id="PF04166">
    <property type="entry name" value="PdxA"/>
    <property type="match status" value="1"/>
</dbReference>
<protein>
    <recommendedName>
        <fullName evidence="7">4-hydroxythreonine-4-phosphate dehydrogenase</fullName>
        <ecNumber evidence="7">1.1.1.262</ecNumber>
    </recommendedName>
    <alternativeName>
        <fullName evidence="7">4-(phosphohydroxy)-L-threonine dehydrogenase</fullName>
    </alternativeName>
</protein>
<dbReference type="GO" id="GO:0051287">
    <property type="term" value="F:NAD binding"/>
    <property type="evidence" value="ECO:0007669"/>
    <property type="project" value="InterPro"/>
</dbReference>
<feature type="binding site" evidence="7">
    <location>
        <position position="180"/>
    </location>
    <ligand>
        <name>a divalent metal cation</name>
        <dbReference type="ChEBI" id="CHEBI:60240"/>
        <note>ligand shared between dimeric partners</note>
    </ligand>
</feature>
<keyword evidence="2 7" id="KW-0479">Metal-binding</keyword>
<feature type="binding site" evidence="7">
    <location>
        <position position="297"/>
    </location>
    <ligand>
        <name>substrate</name>
    </ligand>
</feature>
<dbReference type="HAMAP" id="MF_00536">
    <property type="entry name" value="PdxA"/>
    <property type="match status" value="1"/>
</dbReference>
<accession>S0G7D5</accession>
<dbReference type="EMBL" id="APJX01000002">
    <property type="protein sequence ID" value="EMS80791.1"/>
    <property type="molecule type" value="Genomic_DNA"/>
</dbReference>
<dbReference type="GO" id="GO:0050570">
    <property type="term" value="F:4-hydroxythreonine-4-phosphate dehydrogenase activity"/>
    <property type="evidence" value="ECO:0007669"/>
    <property type="project" value="UniProtKB-UniRule"/>
</dbReference>
<comment type="catalytic activity">
    <reaction evidence="7">
        <text>4-(phosphooxy)-L-threonine + NAD(+) = 3-amino-2-oxopropyl phosphate + CO2 + NADH</text>
        <dbReference type="Rhea" id="RHEA:32275"/>
        <dbReference type="ChEBI" id="CHEBI:16526"/>
        <dbReference type="ChEBI" id="CHEBI:57279"/>
        <dbReference type="ChEBI" id="CHEBI:57540"/>
        <dbReference type="ChEBI" id="CHEBI:57945"/>
        <dbReference type="ChEBI" id="CHEBI:58452"/>
        <dbReference type="EC" id="1.1.1.262"/>
    </reaction>
</comment>
<dbReference type="InterPro" id="IPR005255">
    <property type="entry name" value="PdxA_fam"/>
</dbReference>
<feature type="binding site" evidence="7">
    <location>
        <position position="280"/>
    </location>
    <ligand>
        <name>a divalent metal cation</name>
        <dbReference type="ChEBI" id="CHEBI:60240"/>
        <note>ligand shared between dimeric partners</note>
    </ligand>
</feature>
<dbReference type="Gene3D" id="3.40.718.10">
    <property type="entry name" value="Isopropylmalate Dehydrogenase"/>
    <property type="match status" value="1"/>
</dbReference>
<dbReference type="GO" id="GO:0008615">
    <property type="term" value="P:pyridoxine biosynthetic process"/>
    <property type="evidence" value="ECO:0007669"/>
    <property type="project" value="UniProtKB-UniRule"/>
</dbReference>
<dbReference type="GO" id="GO:0046872">
    <property type="term" value="F:metal ion binding"/>
    <property type="evidence" value="ECO:0007669"/>
    <property type="project" value="UniProtKB-UniRule"/>
</dbReference>
<comment type="subcellular location">
    <subcellularLocation>
        <location evidence="7">Cytoplasm</location>
    </subcellularLocation>
</comment>
<reference evidence="8 9" key="1">
    <citation type="journal article" date="2013" name="Genome Announc.">
        <title>Draft Genome Sequence of Desulfotignum phosphitoxidans DSM 13687 Strain FiPS-3.</title>
        <authorList>
            <person name="Poehlein A."/>
            <person name="Daniel R."/>
            <person name="Simeonova D.D."/>
        </authorList>
    </citation>
    <scope>NUCLEOTIDE SEQUENCE [LARGE SCALE GENOMIC DNA]</scope>
    <source>
        <strain evidence="8 9">DSM 13687</strain>
    </source>
</reference>
<gene>
    <name evidence="8" type="primary">uvrA</name>
    <name evidence="7" type="synonym">pdxA</name>
    <name evidence="8" type="ORF">Dpo_2c04920</name>
</gene>
<comment type="pathway">
    <text evidence="7">Cofactor biosynthesis; pyridoxine 5'-phosphate biosynthesis; pyridoxine 5'-phosphate from D-erythrose 4-phosphate: step 4/5.</text>
</comment>
<keyword evidence="9" id="KW-1185">Reference proteome</keyword>
<evidence type="ECO:0000313" key="9">
    <source>
        <dbReference type="Proteomes" id="UP000014216"/>
    </source>
</evidence>